<dbReference type="GeneID" id="101673617"/>
<evidence type="ECO:0000313" key="3">
    <source>
        <dbReference type="RefSeq" id="XP_012902317.1"/>
    </source>
</evidence>
<sequence length="317" mass="33758">MAFKSWLKRPPLPQRPGSGQGRGPGAGGCRRWAGGPAGRAPPSSPVGPGKAVPRLQRFQFELLGMNHPPFPPPVLLSGLLHPRPQWPASRTEQHRPSTSGRPSLGRLASALPDLWPKNCSRAGFRAGIRAKAPGRRPCYPTHSPSAPPKLKARHPIPPPTGVRKAQGLARSRRVYCVQSLIFTDGNCGPERQRSLPGSHEEGAPPGPDAGPADPSPRFALPRTATGESWEEARAVSKSSLSVEPSSRPLTAEVTTAPQAGAGAPAPTPERSPGALRVPVRRQAEACGEMGTHIETPRLWRAWVHAGDLRREKLGATV</sequence>
<feature type="compositionally biased region" description="Low complexity" evidence="1">
    <location>
        <begin position="236"/>
        <end position="246"/>
    </location>
</feature>
<dbReference type="OrthoDB" id="10458479at2759"/>
<organism evidence="2 3">
    <name type="scientific">Mustela putorius furo</name>
    <name type="common">European domestic ferret</name>
    <name type="synonym">Mustela furo</name>
    <dbReference type="NCBI Taxonomy" id="9669"/>
    <lineage>
        <taxon>Eukaryota</taxon>
        <taxon>Metazoa</taxon>
        <taxon>Chordata</taxon>
        <taxon>Craniata</taxon>
        <taxon>Vertebrata</taxon>
        <taxon>Euteleostomi</taxon>
        <taxon>Mammalia</taxon>
        <taxon>Eutheria</taxon>
        <taxon>Laurasiatheria</taxon>
        <taxon>Carnivora</taxon>
        <taxon>Caniformia</taxon>
        <taxon>Musteloidea</taxon>
        <taxon>Mustelidae</taxon>
        <taxon>Mustelinae</taxon>
        <taxon>Mustela</taxon>
    </lineage>
</organism>
<feature type="region of interest" description="Disordered" evidence="1">
    <location>
        <begin position="132"/>
        <end position="169"/>
    </location>
</feature>
<dbReference type="RefSeq" id="XP_012902317.1">
    <property type="nucleotide sequence ID" value="XM_013046863.2"/>
</dbReference>
<feature type="compositionally biased region" description="Low complexity" evidence="1">
    <location>
        <begin position="254"/>
        <end position="264"/>
    </location>
</feature>
<feature type="region of interest" description="Disordered" evidence="1">
    <location>
        <begin position="186"/>
        <end position="276"/>
    </location>
</feature>
<accession>A0A8U0T9U8</accession>
<gene>
    <name evidence="3" type="primary">LOC101673617</name>
</gene>
<feature type="compositionally biased region" description="Basic and acidic residues" evidence="1">
    <location>
        <begin position="190"/>
        <end position="202"/>
    </location>
</feature>
<dbReference type="AlphaFoldDB" id="A0A8U0T9U8"/>
<name>A0A8U0T9U8_MUSPF</name>
<keyword evidence="2" id="KW-1185">Reference proteome</keyword>
<protein>
    <submittedName>
        <fullName evidence="3">Protein enabled homolog</fullName>
    </submittedName>
</protein>
<feature type="region of interest" description="Disordered" evidence="1">
    <location>
        <begin position="81"/>
        <end position="108"/>
    </location>
</feature>
<dbReference type="KEGG" id="mpuf:101673617"/>
<feature type="compositionally biased region" description="Low complexity" evidence="1">
    <location>
        <begin position="29"/>
        <end position="49"/>
    </location>
</feature>
<dbReference type="Proteomes" id="UP000000715">
    <property type="component" value="Unplaced"/>
</dbReference>
<reference evidence="3" key="1">
    <citation type="submission" date="2025-08" db="UniProtKB">
        <authorList>
            <consortium name="RefSeq"/>
        </authorList>
    </citation>
    <scope>IDENTIFICATION</scope>
    <source>
        <tissue evidence="3">Brain</tissue>
    </source>
</reference>
<feature type="region of interest" description="Disordered" evidence="1">
    <location>
        <begin position="1"/>
        <end position="51"/>
    </location>
</feature>
<proteinExistence type="predicted"/>
<evidence type="ECO:0000256" key="1">
    <source>
        <dbReference type="SAM" id="MobiDB-lite"/>
    </source>
</evidence>
<feature type="compositionally biased region" description="Gly residues" evidence="1">
    <location>
        <begin position="18"/>
        <end position="28"/>
    </location>
</feature>
<evidence type="ECO:0000313" key="2">
    <source>
        <dbReference type="Proteomes" id="UP000000715"/>
    </source>
</evidence>